<reference evidence="2" key="1">
    <citation type="submission" date="2014-01" db="EMBL/GenBank/DDBJ databases">
        <authorList>
            <person name="Brown-Elliot B."/>
            <person name="Wallace R."/>
            <person name="Lenaerts A."/>
            <person name="Ordway D."/>
            <person name="DeGroote M.A."/>
            <person name="Parker T."/>
            <person name="Sizemore C."/>
            <person name="Tallon L.J."/>
            <person name="Sadzewicz L.K."/>
            <person name="Sengamalay N."/>
            <person name="Fraser C.M."/>
            <person name="Hine E."/>
            <person name="Shefchek K.A."/>
            <person name="Das S.P."/>
            <person name="Tettelin H."/>
        </authorList>
    </citation>
    <scope>NUCLEOTIDE SEQUENCE [LARGE SCALE GENOMIC DNA]</scope>
    <source>
        <strain evidence="2">4042</strain>
    </source>
</reference>
<sequence length="47" mass="5310">MYADTRQLGLAEVRRPRYLGLEVLDRARTATADNHHQEATTTPELTA</sequence>
<evidence type="ECO:0000313" key="2">
    <source>
        <dbReference type="EMBL" id="EUA73307.1"/>
    </source>
</evidence>
<dbReference type="PATRIC" id="fig|1299334.3.peg.977"/>
<protein>
    <submittedName>
        <fullName evidence="2">Uncharacterized protein</fullName>
    </submittedName>
</protein>
<organism evidence="2">
    <name type="scientific">Mycobacterium xenopi 4042</name>
    <dbReference type="NCBI Taxonomy" id="1299334"/>
    <lineage>
        <taxon>Bacteria</taxon>
        <taxon>Bacillati</taxon>
        <taxon>Actinomycetota</taxon>
        <taxon>Actinomycetes</taxon>
        <taxon>Mycobacteriales</taxon>
        <taxon>Mycobacteriaceae</taxon>
        <taxon>Mycobacterium</taxon>
    </lineage>
</organism>
<dbReference type="EMBL" id="JAOB01000011">
    <property type="protein sequence ID" value="EUA73307.1"/>
    <property type="molecule type" value="Genomic_DNA"/>
</dbReference>
<gene>
    <name evidence="2" type="ORF">I553_9463</name>
</gene>
<evidence type="ECO:0000256" key="1">
    <source>
        <dbReference type="SAM" id="MobiDB-lite"/>
    </source>
</evidence>
<feature type="region of interest" description="Disordered" evidence="1">
    <location>
        <begin position="28"/>
        <end position="47"/>
    </location>
</feature>
<name>X8DXF8_MYCXE</name>
<proteinExistence type="predicted"/>
<dbReference type="AlphaFoldDB" id="X8DXF8"/>
<feature type="compositionally biased region" description="Basic and acidic residues" evidence="1">
    <location>
        <begin position="28"/>
        <end position="38"/>
    </location>
</feature>
<comment type="caution">
    <text evidence="2">The sequence shown here is derived from an EMBL/GenBank/DDBJ whole genome shotgun (WGS) entry which is preliminary data.</text>
</comment>
<accession>X8DXF8</accession>